<feature type="transmembrane region" description="Helical" evidence="1">
    <location>
        <begin position="6"/>
        <end position="25"/>
    </location>
</feature>
<organism evidence="3 4">
    <name type="scientific">Candidatus Thalassospirochaeta sargassi</name>
    <dbReference type="NCBI Taxonomy" id="3119039"/>
    <lineage>
        <taxon>Bacteria</taxon>
        <taxon>Pseudomonadati</taxon>
        <taxon>Spirochaetota</taxon>
        <taxon>Spirochaetia</taxon>
        <taxon>Spirochaetales</taxon>
        <taxon>Spirochaetaceae</taxon>
        <taxon>Candidatus Thalassospirochaeta</taxon>
    </lineage>
</organism>
<accession>A0AAJ1MJ46</accession>
<evidence type="ECO:0000259" key="2">
    <source>
        <dbReference type="Pfam" id="PF08547"/>
    </source>
</evidence>
<proteinExistence type="predicted"/>
<dbReference type="InterPro" id="IPR008979">
    <property type="entry name" value="Galactose-bd-like_sf"/>
</dbReference>
<sequence>MNKKVIRGAIMIIIISLSTAGILFGKDNSPNYLSLHDFNTSPENNSYEWTDFTDQVMGGKSEGATSLMQEDGEFFLRLSGTVSLENNGGFIQSRLKFVTGLNVFNASEYDGVRVLVRGKGSGYYLFFRTSATLFPWLYYSAPIGLSEEWQEIDIPWSAIKKGDFGRPGRFNSARLKSIALVAYGREFTAEVDLKQIGLYKN</sequence>
<dbReference type="Proteomes" id="UP001221217">
    <property type="component" value="Unassembled WGS sequence"/>
</dbReference>
<name>A0AAJ1MJ46_9SPIO</name>
<gene>
    <name evidence="3" type="ORF">PQJ61_01810</name>
</gene>
<feature type="domain" description="NADH:ubiquinone oxidoreductase intermediate-associated protein 30" evidence="2">
    <location>
        <begin position="43"/>
        <end position="185"/>
    </location>
</feature>
<evidence type="ECO:0000313" key="3">
    <source>
        <dbReference type="EMBL" id="MDC7225481.1"/>
    </source>
</evidence>
<dbReference type="SUPFAM" id="SSF49785">
    <property type="entry name" value="Galactose-binding domain-like"/>
    <property type="match status" value="1"/>
</dbReference>
<dbReference type="InterPro" id="IPR013857">
    <property type="entry name" value="NADH-UbQ_OxRdtase-assoc_prot30"/>
</dbReference>
<comment type="caution">
    <text evidence="3">The sequence shown here is derived from an EMBL/GenBank/DDBJ whole genome shotgun (WGS) entry which is preliminary data.</text>
</comment>
<reference evidence="3 4" key="1">
    <citation type="submission" date="2022-12" db="EMBL/GenBank/DDBJ databases">
        <title>Metagenome assembled genome from gulf of manar.</title>
        <authorList>
            <person name="Kohli P."/>
            <person name="Pk S."/>
            <person name="Venkata Ramana C."/>
            <person name="Sasikala C."/>
        </authorList>
    </citation>
    <scope>NUCLEOTIDE SEQUENCE [LARGE SCALE GENOMIC DNA]</scope>
    <source>
        <strain evidence="3">JB008</strain>
    </source>
</reference>
<dbReference type="Pfam" id="PF08547">
    <property type="entry name" value="CIA30"/>
    <property type="match status" value="1"/>
</dbReference>
<evidence type="ECO:0000313" key="4">
    <source>
        <dbReference type="Proteomes" id="UP001221217"/>
    </source>
</evidence>
<protein>
    <submittedName>
        <fullName evidence="3">CIA30 family protein</fullName>
    </submittedName>
</protein>
<dbReference type="EMBL" id="JAQQAL010000006">
    <property type="protein sequence ID" value="MDC7225481.1"/>
    <property type="molecule type" value="Genomic_DNA"/>
</dbReference>
<evidence type="ECO:0000256" key="1">
    <source>
        <dbReference type="SAM" id="Phobius"/>
    </source>
</evidence>
<keyword evidence="1" id="KW-0812">Transmembrane</keyword>
<dbReference type="AlphaFoldDB" id="A0AAJ1MJ46"/>
<keyword evidence="1" id="KW-0472">Membrane</keyword>
<keyword evidence="1" id="KW-1133">Transmembrane helix</keyword>